<keyword evidence="2" id="KW-0812">Transmembrane</keyword>
<feature type="region of interest" description="Disordered" evidence="1">
    <location>
        <begin position="59"/>
        <end position="139"/>
    </location>
</feature>
<organism evidence="3 4">
    <name type="scientific">Terrabacter aeriphilus</name>
    <dbReference type="NCBI Taxonomy" id="515662"/>
    <lineage>
        <taxon>Bacteria</taxon>
        <taxon>Bacillati</taxon>
        <taxon>Actinomycetota</taxon>
        <taxon>Actinomycetes</taxon>
        <taxon>Micrococcales</taxon>
        <taxon>Intrasporangiaceae</taxon>
        <taxon>Terrabacter</taxon>
    </lineage>
</organism>
<evidence type="ECO:0000313" key="3">
    <source>
        <dbReference type="EMBL" id="GAA5016945.1"/>
    </source>
</evidence>
<name>A0ABP9J0X5_9MICO</name>
<gene>
    <name evidence="3" type="ORF">GCM10023258_02950</name>
</gene>
<dbReference type="EMBL" id="BAABIW010000002">
    <property type="protein sequence ID" value="GAA5016945.1"/>
    <property type="molecule type" value="Genomic_DNA"/>
</dbReference>
<accession>A0ABP9J0X5</accession>
<protein>
    <recommendedName>
        <fullName evidence="5">Secreted protein</fullName>
    </recommendedName>
</protein>
<feature type="transmembrane region" description="Helical" evidence="2">
    <location>
        <begin position="17"/>
        <end position="35"/>
    </location>
</feature>
<evidence type="ECO:0008006" key="5">
    <source>
        <dbReference type="Google" id="ProtNLM"/>
    </source>
</evidence>
<evidence type="ECO:0000313" key="4">
    <source>
        <dbReference type="Proteomes" id="UP001500427"/>
    </source>
</evidence>
<evidence type="ECO:0000256" key="1">
    <source>
        <dbReference type="SAM" id="MobiDB-lite"/>
    </source>
</evidence>
<keyword evidence="4" id="KW-1185">Reference proteome</keyword>
<comment type="caution">
    <text evidence="3">The sequence shown here is derived from an EMBL/GenBank/DDBJ whole genome shotgun (WGS) entry which is preliminary data.</text>
</comment>
<proteinExistence type="predicted"/>
<keyword evidence="2" id="KW-1133">Transmembrane helix</keyword>
<reference evidence="4" key="1">
    <citation type="journal article" date="2019" name="Int. J. Syst. Evol. Microbiol.">
        <title>The Global Catalogue of Microorganisms (GCM) 10K type strain sequencing project: providing services to taxonomists for standard genome sequencing and annotation.</title>
        <authorList>
            <consortium name="The Broad Institute Genomics Platform"/>
            <consortium name="The Broad Institute Genome Sequencing Center for Infectious Disease"/>
            <person name="Wu L."/>
            <person name="Ma J."/>
        </authorList>
    </citation>
    <scope>NUCLEOTIDE SEQUENCE [LARGE SCALE GENOMIC DNA]</scope>
    <source>
        <strain evidence="4">JCM 17687</strain>
    </source>
</reference>
<keyword evidence="2" id="KW-0472">Membrane</keyword>
<sequence>MSTHGGESGQGRRYRHVAGVIVPALLVVLALWVWGRTPSSASLAADGPRSATPVAERSVAPFPTVPPVGAAPTTPPSTQATTPSSTPAGTPAGTPAAPPTATPSITTSEPGGTAGTAGTGLDAGRSEPGIRLDAATGTDGSVAVTERVRLVSAVDVLRLAVPDLTAGGPAFATARPGVRDLRVTVGGSDVPLAARGADGLQLVALPGSTTAYELHYVLTGATVRSMPSRPGRALTGLAPLSRPEAGTSVVVATIGSSVLNLTCPLLADAGDVTCSDGIRGRMTVRAPLPDSAALVVLQVELAGSG</sequence>
<dbReference type="Proteomes" id="UP001500427">
    <property type="component" value="Unassembled WGS sequence"/>
</dbReference>
<evidence type="ECO:0000256" key="2">
    <source>
        <dbReference type="SAM" id="Phobius"/>
    </source>
</evidence>
<feature type="compositionally biased region" description="Low complexity" evidence="1">
    <location>
        <begin position="59"/>
        <end position="95"/>
    </location>
</feature>